<evidence type="ECO:0000313" key="3">
    <source>
        <dbReference type="Proteomes" id="UP000679779"/>
    </source>
</evidence>
<comment type="caution">
    <text evidence="2">The sequence shown here is derived from an EMBL/GenBank/DDBJ whole genome shotgun (WGS) entry which is preliminary data.</text>
</comment>
<dbReference type="CDD" id="cd24007">
    <property type="entry name" value="ASKHA_NBD_eukNAGK-like"/>
    <property type="match status" value="1"/>
</dbReference>
<dbReference type="InterPro" id="IPR043129">
    <property type="entry name" value="ATPase_NBD"/>
</dbReference>
<name>A0A919XIS6_9BACL</name>
<feature type="domain" description="ATPase BadF/BadG/BcrA/BcrD type" evidence="1">
    <location>
        <begin position="5"/>
        <end position="297"/>
    </location>
</feature>
<dbReference type="InterPro" id="IPR052519">
    <property type="entry name" value="Euk-type_GlcNAc_Kinase"/>
</dbReference>
<dbReference type="SUPFAM" id="SSF53067">
    <property type="entry name" value="Actin-like ATPase domain"/>
    <property type="match status" value="2"/>
</dbReference>
<dbReference type="Pfam" id="PF01869">
    <property type="entry name" value="BcrAD_BadFG"/>
    <property type="match status" value="1"/>
</dbReference>
<dbReference type="InterPro" id="IPR002731">
    <property type="entry name" value="ATPase_BadF"/>
</dbReference>
<gene>
    <name evidence="2" type="ORF">J2TS6_36450</name>
</gene>
<dbReference type="GO" id="GO:0016301">
    <property type="term" value="F:kinase activity"/>
    <property type="evidence" value="ECO:0007669"/>
    <property type="project" value="UniProtKB-KW"/>
</dbReference>
<keyword evidence="2" id="KW-0808">Transferase</keyword>
<proteinExistence type="predicted"/>
<evidence type="ECO:0000259" key="1">
    <source>
        <dbReference type="Pfam" id="PF01869"/>
    </source>
</evidence>
<dbReference type="PANTHER" id="PTHR43190">
    <property type="entry name" value="N-ACETYL-D-GLUCOSAMINE KINASE"/>
    <property type="match status" value="1"/>
</dbReference>
<dbReference type="AlphaFoldDB" id="A0A919XIS6"/>
<evidence type="ECO:0000313" key="2">
    <source>
        <dbReference type="EMBL" id="GIO32504.1"/>
    </source>
</evidence>
<protein>
    <submittedName>
        <fullName evidence="2">Kinase</fullName>
    </submittedName>
</protein>
<dbReference type="Gene3D" id="3.30.420.40">
    <property type="match status" value="2"/>
</dbReference>
<dbReference type="Proteomes" id="UP000679779">
    <property type="component" value="Unassembled WGS sequence"/>
</dbReference>
<accession>A0A919XIS6</accession>
<dbReference type="PANTHER" id="PTHR43190:SF3">
    <property type="entry name" value="N-ACETYL-D-GLUCOSAMINE KINASE"/>
    <property type="match status" value="1"/>
</dbReference>
<sequence length="340" mass="36399">MAYYLGIDGGGTKTYALLTDDRGNVLGKGVGGNGNHQIDRGLAAQSIREAAESALGEAGLEVRQLAHAYFGLAGADREPDYRILHPLVQEIGFTRNYSINCDTMIGLRAGTNRPYGVALICGTGTNAAGRNPAGEHVQVGGFDYMYGDFGGGGSLNIEVFRSVIRAWDGREQPTKLTPLLLGFLGYDSVGDMFDDFQDHGKHVPVHAAKLLFEAAADNDAVALEILSRQGIELGKSAAAVIRRLGMENDVFDVVLAGSLLTRGDRGWIRGKIEQAVAAAAPNATVVTLSTEPVVGAVWSAMEADGLAVNREAYEQMRTFRDFEHIPLTTRSSDNQTRAKL</sequence>
<keyword evidence="3" id="KW-1185">Reference proteome</keyword>
<organism evidence="2 3">
    <name type="scientific">Paenibacillus albilobatus</name>
    <dbReference type="NCBI Taxonomy" id="2716884"/>
    <lineage>
        <taxon>Bacteria</taxon>
        <taxon>Bacillati</taxon>
        <taxon>Bacillota</taxon>
        <taxon>Bacilli</taxon>
        <taxon>Bacillales</taxon>
        <taxon>Paenibacillaceae</taxon>
        <taxon>Paenibacillus</taxon>
    </lineage>
</organism>
<dbReference type="EMBL" id="BORQ01000004">
    <property type="protein sequence ID" value="GIO32504.1"/>
    <property type="molecule type" value="Genomic_DNA"/>
</dbReference>
<dbReference type="RefSeq" id="WP_160039323.1">
    <property type="nucleotide sequence ID" value="NZ_BORQ01000004.1"/>
</dbReference>
<reference evidence="2" key="1">
    <citation type="submission" date="2021-03" db="EMBL/GenBank/DDBJ databases">
        <title>Antimicrobial resistance genes in bacteria isolated from Japanese honey, and their potential for conferring macrolide and lincosamide resistance in the American foulbrood pathogen Paenibacillus larvae.</title>
        <authorList>
            <person name="Okamoto M."/>
            <person name="Kumagai M."/>
            <person name="Kanamori H."/>
            <person name="Takamatsu D."/>
        </authorList>
    </citation>
    <scope>NUCLEOTIDE SEQUENCE</scope>
    <source>
        <strain evidence="2">J2TS6</strain>
    </source>
</reference>
<keyword evidence="2" id="KW-0418">Kinase</keyword>